<proteinExistence type="predicted"/>
<sequence>MCASMRKISSVLYKAVDLLPAGYKIVRQSLMDDLSDSKSICWDTRILQDDDRGFTYEISRCLYFDTCKSHGYPEFCTVFCTHDWYALGVLRHHARFIRKSTIAEDGTVCHDTIAKIK</sequence>
<dbReference type="InterPro" id="IPR026002">
    <property type="entry name" value="ATC_hydrolase-like"/>
</dbReference>
<protein>
    <recommendedName>
        <fullName evidence="3">L-2-amino-thiazoline-4-carboxylic acid hydrolase</fullName>
    </recommendedName>
</protein>
<keyword evidence="2" id="KW-1185">Reference proteome</keyword>
<evidence type="ECO:0000313" key="2">
    <source>
        <dbReference type="Proteomes" id="UP000290106"/>
    </source>
</evidence>
<dbReference type="EMBL" id="SDKC01000001">
    <property type="protein sequence ID" value="RXS74888.1"/>
    <property type="molecule type" value="Genomic_DNA"/>
</dbReference>
<dbReference type="Pfam" id="PF14196">
    <property type="entry name" value="ATC_hydrolase"/>
    <property type="match status" value="1"/>
</dbReference>
<dbReference type="Proteomes" id="UP000290106">
    <property type="component" value="Unassembled WGS sequence"/>
</dbReference>
<evidence type="ECO:0008006" key="3">
    <source>
        <dbReference type="Google" id="ProtNLM"/>
    </source>
</evidence>
<dbReference type="OrthoDB" id="1999999at2"/>
<gene>
    <name evidence="1" type="ORF">ETP43_06405</name>
</gene>
<organism evidence="1 2">
    <name type="scientific">Blautia faecicola</name>
    <dbReference type="NCBI Taxonomy" id="2509240"/>
    <lineage>
        <taxon>Bacteria</taxon>
        <taxon>Bacillati</taxon>
        <taxon>Bacillota</taxon>
        <taxon>Clostridia</taxon>
        <taxon>Lachnospirales</taxon>
        <taxon>Lachnospiraceae</taxon>
        <taxon>Blautia</taxon>
    </lineage>
</organism>
<accession>A0A4Q1RH20</accession>
<comment type="caution">
    <text evidence="1">The sequence shown here is derived from an EMBL/GenBank/DDBJ whole genome shotgun (WGS) entry which is preliminary data.</text>
</comment>
<name>A0A4Q1RH20_9FIRM</name>
<evidence type="ECO:0000313" key="1">
    <source>
        <dbReference type="EMBL" id="RXS74888.1"/>
    </source>
</evidence>
<dbReference type="AlphaFoldDB" id="A0A4Q1RH20"/>
<reference evidence="1 2" key="1">
    <citation type="submission" date="2019-01" db="EMBL/GenBank/DDBJ databases">
        <title>Blautia sp. nov. KGMB01111 isolated human feces.</title>
        <authorList>
            <person name="Park J.-E."/>
            <person name="Kim J.-S."/>
            <person name="Park S.-H."/>
        </authorList>
    </citation>
    <scope>NUCLEOTIDE SEQUENCE [LARGE SCALE GENOMIC DNA]</scope>
    <source>
        <strain evidence="1 2">KGMB01111</strain>
    </source>
</reference>